<dbReference type="RefSeq" id="WP_016526145.1">
    <property type="nucleotide sequence ID" value="NZ_KE332518.1"/>
</dbReference>
<dbReference type="PROSITE" id="PS50005">
    <property type="entry name" value="TPR"/>
    <property type="match status" value="1"/>
</dbReference>
<dbReference type="InterPro" id="IPR011990">
    <property type="entry name" value="TPR-like_helical_dom_sf"/>
</dbReference>
<dbReference type="SMART" id="SM00028">
    <property type="entry name" value="TPR"/>
    <property type="match status" value="3"/>
</dbReference>
<dbReference type="Gene3D" id="1.25.40.10">
    <property type="entry name" value="Tetratricopeptide repeat domain"/>
    <property type="match status" value="2"/>
</dbReference>
<comment type="caution">
    <text evidence="3">The sequence shown here is derived from an EMBL/GenBank/DDBJ whole genome shotgun (WGS) entry which is preliminary data.</text>
</comment>
<dbReference type="AlphaFoldDB" id="S3K3K3"/>
<evidence type="ECO:0000256" key="1">
    <source>
        <dbReference type="PROSITE-ProRule" id="PRU00339"/>
    </source>
</evidence>
<dbReference type="HOGENOM" id="CLU_440701_0_0_12"/>
<gene>
    <name evidence="3" type="ORF">HMPREF9194_01887</name>
</gene>
<organism evidence="3 4">
    <name type="scientific">Treponema maltophilum ATCC 51939</name>
    <dbReference type="NCBI Taxonomy" id="1125699"/>
    <lineage>
        <taxon>Bacteria</taxon>
        <taxon>Pseudomonadati</taxon>
        <taxon>Spirochaetota</taxon>
        <taxon>Spirochaetia</taxon>
        <taxon>Spirochaetales</taxon>
        <taxon>Treponemataceae</taxon>
        <taxon>Treponema</taxon>
    </lineage>
</organism>
<name>S3K3K3_TREMA</name>
<reference evidence="3 4" key="1">
    <citation type="submission" date="2013-04" db="EMBL/GenBank/DDBJ databases">
        <title>The Genome Sequence of Treponema maltophilum ATCC 51939.</title>
        <authorList>
            <consortium name="The Broad Institute Genomics Platform"/>
            <person name="Earl A."/>
            <person name="Ward D."/>
            <person name="Feldgarden M."/>
            <person name="Gevers D."/>
            <person name="Leonetti C."/>
            <person name="Blanton J.M."/>
            <person name="Dewhirst F.E."/>
            <person name="Izard J."/>
            <person name="Walker B."/>
            <person name="Young S."/>
            <person name="Zeng Q."/>
            <person name="Gargeya S."/>
            <person name="Fitzgerald M."/>
            <person name="Haas B."/>
            <person name="Abouelleil A."/>
            <person name="Allen A.W."/>
            <person name="Alvarado L."/>
            <person name="Arachchi H.M."/>
            <person name="Berlin A.M."/>
            <person name="Chapman S.B."/>
            <person name="Gainer-Dewar J."/>
            <person name="Goldberg J."/>
            <person name="Griggs A."/>
            <person name="Gujja S."/>
            <person name="Hansen M."/>
            <person name="Howarth C."/>
            <person name="Imamovic A."/>
            <person name="Ireland A."/>
            <person name="Larimer J."/>
            <person name="McCowan C."/>
            <person name="Murphy C."/>
            <person name="Pearson M."/>
            <person name="Poon T.W."/>
            <person name="Priest M."/>
            <person name="Roberts A."/>
            <person name="Saif S."/>
            <person name="Shea T."/>
            <person name="Sisk P."/>
            <person name="Sykes S."/>
            <person name="Wortman J."/>
            <person name="Nusbaum C."/>
            <person name="Birren B."/>
        </authorList>
    </citation>
    <scope>NUCLEOTIDE SEQUENCE [LARGE SCALE GENOMIC DNA]</scope>
    <source>
        <strain evidence="3 4">ATCC 51939</strain>
    </source>
</reference>
<accession>S3K3K3</accession>
<dbReference type="STRING" id="1125699.HMPREF9194_01887"/>
<keyword evidence="1" id="KW-0802">TPR repeat</keyword>
<dbReference type="EMBL" id="ATFF01000006">
    <property type="protein sequence ID" value="EPF31536.1"/>
    <property type="molecule type" value="Genomic_DNA"/>
</dbReference>
<sequence>MKAFTAALCCLVICVLCFVPSCSSGSSSGIFAEKLEVIDAFIGAEDYGGAWRLLKKNKKYVRSPRDYLSLIRRALLLDKNDFAEKYMRKGLSVFPDNQELLAVYAHFLLSLKRYEEAAKYAPKLEGGRYGSLYAELRFRTAGSEKNPSDFLSPSYIQAYIDSALTTGNGAYIRNAAVIYALQGDMQAAFRLHPKTMSVYDYPEFWARISFDSGNFVQCAEDVGFAKPSPELSSLASDALLHVGDERGAVLAWIDSTERFPSSNPASWYNASRAALKSGSMGYAYLFLSSLVRRFPDYVPGLAAYGRFSVYTPPQTKEHIFSNVLREKGIKTLSMELDDELPRVAPEEALARMNESLARTDDASLALEKLKLQWRVQAQAQEKAHTQAGPADSSASARKKAADIWALLERRAGAGYDPLTVRFALWNLCRYDMVGEAAELFDLWCASRYAPETDGSVPAPASEGKNKQVAPKERIVPFKEEWEYDIGSYIAFKQGRYARAEEILTAAMNNKNIKPGESVRLNLALLYNGSSRRVQALALYRNILEDDRIDKKLQAEIYYKIAVIQREQKENRSAVLSLNQALALDPAHSRSRFMLKQLDSAAD</sequence>
<evidence type="ECO:0000313" key="3">
    <source>
        <dbReference type="EMBL" id="EPF31536.1"/>
    </source>
</evidence>
<keyword evidence="2" id="KW-0732">Signal</keyword>
<feature type="repeat" description="TPR" evidence="1">
    <location>
        <begin position="554"/>
        <end position="587"/>
    </location>
</feature>
<dbReference type="InterPro" id="IPR019734">
    <property type="entry name" value="TPR_rpt"/>
</dbReference>
<keyword evidence="4" id="KW-1185">Reference proteome</keyword>
<evidence type="ECO:0000313" key="4">
    <source>
        <dbReference type="Proteomes" id="UP000014541"/>
    </source>
</evidence>
<dbReference type="PATRIC" id="fig|1125699.3.peg.1906"/>
<feature type="chain" id="PRO_5004511071" evidence="2">
    <location>
        <begin position="26"/>
        <end position="602"/>
    </location>
</feature>
<dbReference type="Proteomes" id="UP000014541">
    <property type="component" value="Unassembled WGS sequence"/>
</dbReference>
<dbReference type="eggNOG" id="ENOG502ZEJ2">
    <property type="taxonomic scope" value="Bacteria"/>
</dbReference>
<dbReference type="SUPFAM" id="SSF48452">
    <property type="entry name" value="TPR-like"/>
    <property type="match status" value="1"/>
</dbReference>
<evidence type="ECO:0000256" key="2">
    <source>
        <dbReference type="SAM" id="SignalP"/>
    </source>
</evidence>
<protein>
    <submittedName>
        <fullName evidence="3">Uncharacterized protein</fullName>
    </submittedName>
</protein>
<proteinExistence type="predicted"/>
<feature type="signal peptide" evidence="2">
    <location>
        <begin position="1"/>
        <end position="25"/>
    </location>
</feature>